<accession>A0AC61PND0</accession>
<organism evidence="1 2">
    <name type="scientific">Aristaeella lactis</name>
    <dbReference type="NCBI Taxonomy" id="3046383"/>
    <lineage>
        <taxon>Bacteria</taxon>
        <taxon>Bacillati</taxon>
        <taxon>Bacillota</taxon>
        <taxon>Clostridia</taxon>
        <taxon>Eubacteriales</taxon>
        <taxon>Aristaeellaceae</taxon>
        <taxon>Aristaeella</taxon>
    </lineage>
</organism>
<dbReference type="EMBL" id="FWXZ01000005">
    <property type="protein sequence ID" value="SMC76351.1"/>
    <property type="molecule type" value="Genomic_DNA"/>
</dbReference>
<protein>
    <submittedName>
        <fullName evidence="1">Mannose-1-phosphate guanylyltransferase</fullName>
    </submittedName>
</protein>
<evidence type="ECO:0000313" key="1">
    <source>
        <dbReference type="EMBL" id="SMC76351.1"/>
    </source>
</evidence>
<keyword evidence="1" id="KW-0808">Transferase</keyword>
<proteinExistence type="predicted"/>
<gene>
    <name evidence="1" type="ORF">SAMN06297397_2368</name>
</gene>
<dbReference type="Proteomes" id="UP000192328">
    <property type="component" value="Unassembled WGS sequence"/>
</dbReference>
<comment type="caution">
    <text evidence="1">The sequence shown here is derived from an EMBL/GenBank/DDBJ whole genome shotgun (WGS) entry which is preliminary data.</text>
</comment>
<keyword evidence="1" id="KW-0548">Nucleotidyltransferase</keyword>
<reference evidence="1" key="1">
    <citation type="submission" date="2017-04" db="EMBL/GenBank/DDBJ databases">
        <authorList>
            <person name="Varghese N."/>
            <person name="Submissions S."/>
        </authorList>
    </citation>
    <scope>NUCLEOTIDE SEQUENCE</scope>
    <source>
        <strain evidence="1">WTE2008</strain>
    </source>
</reference>
<name>A0AC61PND0_9FIRM</name>
<evidence type="ECO:0000313" key="2">
    <source>
        <dbReference type="Proteomes" id="UP000192328"/>
    </source>
</evidence>
<keyword evidence="2" id="KW-1185">Reference proteome</keyword>
<sequence>MKTTALIMAGGRGERFWPMSRKSMPKQFLSLTGTDQTMIQSTVERILPLVAMEDIYIATNREYRELIRKQLPEIPEANILCEPMAKNTAPCIGWGAVTIRKKYGDAMMIVLPSDHLVQQQTLFRRVLKNAVRTAEETGGLVTLGISPKTPDTGYGYIQYDTEEGTGFESAFRVKRFVEKPNLETAKAYLASGEYLWNSGMFIWKASAILKEMEEKLPGNYELLEKIEKAIGTEAEEETVESAFAQMQSISIDYGVMEKAENVYVLPSSFGWDDVGSWLAVGRINPGNDMGNVIKGDIVSVNTARCIVQGGKKMIAMVGMEDTIVVDTEDALLVCAKDSAGDIKKVLEVLRAVNRTELL</sequence>